<comment type="similarity">
    <text evidence="5">Belongs to the archaeal 6-HMPDK family.</text>
</comment>
<comment type="function">
    <text evidence="5">Catalyzes the transfer of diphosphate from ATP to 6-hydroxymethyl-7,8-dihydropterin (6-HMD), leading to 6-hydroxymethyl-7,8-dihydropterin diphosphate (6-HMDP).</text>
</comment>
<keyword evidence="4 5" id="KW-0067">ATP-binding</keyword>
<proteinExistence type="inferred from homology"/>
<gene>
    <name evidence="5" type="primary">mptE</name>
    <name evidence="7" type="ORF">CUJ83_14680</name>
</gene>
<keyword evidence="1 5" id="KW-0808">Transferase</keyword>
<dbReference type="SUPFAM" id="SSF63999">
    <property type="entry name" value="Thiamin pyrophosphokinase, catalytic domain"/>
    <property type="match status" value="1"/>
</dbReference>
<sequence length="210" mass="22774">MKYEEWEPYYKAILEDFGWTPEGDEAAARLISPMLPDPSPVLKKIRELIEGRDVLVCGKAPGLAGDLLKIDPSGYTVIAADGSTSILLRNGIVPDIIVSDLDGSHDDLLKANSEGSIILAHAHADNIDSVKKMVPKLKNVIGTTQAGPMENVFNFGGFSDGDRCVFLAKEFGAKSITIIGFNLDDTNVTPKKLKKLKWARKLLGVLGIKL</sequence>
<keyword evidence="5" id="KW-0460">Magnesium</keyword>
<dbReference type="GO" id="GO:0003848">
    <property type="term" value="F:2-amino-4-hydroxy-6-hydroxymethyldihydropteridine diphosphokinase activity"/>
    <property type="evidence" value="ECO:0007669"/>
    <property type="project" value="UniProtKB-UniRule"/>
</dbReference>
<keyword evidence="8" id="KW-1185">Reference proteome</keyword>
<comment type="caution">
    <text evidence="7">The sequence shown here is derived from an EMBL/GenBank/DDBJ whole genome shotgun (WGS) entry which is preliminary data.</text>
</comment>
<comment type="pathway">
    <text evidence="5">Cofactor biosynthesis; 5,6,7,8-tetrahydromethanopterin biosynthesis.</text>
</comment>
<dbReference type="GO" id="GO:0005524">
    <property type="term" value="F:ATP binding"/>
    <property type="evidence" value="ECO:0007669"/>
    <property type="project" value="UniProtKB-UniRule"/>
</dbReference>
<comment type="cofactor">
    <cofactor evidence="5">
        <name>Mg(2+)</name>
        <dbReference type="ChEBI" id="CHEBI:18420"/>
    </cofactor>
</comment>
<evidence type="ECO:0000256" key="3">
    <source>
        <dbReference type="ARBA" id="ARBA00022777"/>
    </source>
</evidence>
<dbReference type="Gene3D" id="3.40.50.10240">
    <property type="entry name" value="Thiamin pyrophosphokinase, catalytic domain"/>
    <property type="match status" value="1"/>
</dbReference>
<evidence type="ECO:0000313" key="8">
    <source>
        <dbReference type="Proteomes" id="UP001320159"/>
    </source>
</evidence>
<dbReference type="Proteomes" id="UP001320159">
    <property type="component" value="Unassembled WGS sequence"/>
</dbReference>
<dbReference type="Pfam" id="PF01973">
    <property type="entry name" value="MptE-like"/>
    <property type="match status" value="1"/>
</dbReference>
<name>A0AAP2RHB9_9EURY</name>
<dbReference type="GO" id="GO:0000287">
    <property type="term" value="F:magnesium ion binding"/>
    <property type="evidence" value="ECO:0007669"/>
    <property type="project" value="UniProtKB-UniRule"/>
</dbReference>
<dbReference type="InterPro" id="IPR036759">
    <property type="entry name" value="TPK_catalytic_sf"/>
</dbReference>
<accession>A0AAP2RHB9</accession>
<evidence type="ECO:0000256" key="1">
    <source>
        <dbReference type="ARBA" id="ARBA00022679"/>
    </source>
</evidence>
<evidence type="ECO:0000256" key="5">
    <source>
        <dbReference type="HAMAP-Rule" id="MF_02131"/>
    </source>
</evidence>
<dbReference type="InterPro" id="IPR002826">
    <property type="entry name" value="MptE-like"/>
</dbReference>
<comment type="catalytic activity">
    <reaction evidence="5">
        <text>6-hydroxymethyl-7,8-dihydropterin + ATP = (7,8-dihydropterin-6-yl)methyl diphosphate + AMP + H(+)</text>
        <dbReference type="Rhea" id="RHEA:11412"/>
        <dbReference type="ChEBI" id="CHEBI:15378"/>
        <dbReference type="ChEBI" id="CHEBI:30616"/>
        <dbReference type="ChEBI" id="CHEBI:44841"/>
        <dbReference type="ChEBI" id="CHEBI:72950"/>
        <dbReference type="ChEBI" id="CHEBI:456215"/>
        <dbReference type="EC" id="2.7.6.3"/>
    </reaction>
</comment>
<evidence type="ECO:0000259" key="6">
    <source>
        <dbReference type="Pfam" id="PF01973"/>
    </source>
</evidence>
<dbReference type="EMBL" id="PGCK01000015">
    <property type="protein sequence ID" value="MCD1296245.1"/>
    <property type="molecule type" value="Genomic_DNA"/>
</dbReference>
<keyword evidence="3 5" id="KW-0418">Kinase</keyword>
<dbReference type="InterPro" id="IPR027510">
    <property type="entry name" value="HMPDK_MptE"/>
</dbReference>
<dbReference type="HAMAP" id="MF_02131">
    <property type="entry name" value="HMPDK_arch"/>
    <property type="match status" value="1"/>
</dbReference>
<organism evidence="7 8">
    <name type="scientific">Methanooceanicella nereidis</name>
    <dbReference type="NCBI Taxonomy" id="2052831"/>
    <lineage>
        <taxon>Archaea</taxon>
        <taxon>Methanobacteriati</taxon>
        <taxon>Methanobacteriota</taxon>
        <taxon>Stenosarchaea group</taxon>
        <taxon>Methanomicrobia</taxon>
        <taxon>Methanocellales</taxon>
        <taxon>Methanocellaceae</taxon>
        <taxon>Methanooceanicella</taxon>
    </lineage>
</organism>
<dbReference type="EC" id="2.7.6.3" evidence="5"/>
<keyword evidence="2 5" id="KW-0547">Nucleotide-binding</keyword>
<reference evidence="7 8" key="1">
    <citation type="submission" date="2017-11" db="EMBL/GenBank/DDBJ databases">
        <title>Isolation and Characterization of Family Methanocellaceae Species from Potential Methane Hydrate Area Offshore Southwestern Taiwan.</title>
        <authorList>
            <person name="Zhang W.-L."/>
            <person name="Chen W.-C."/>
            <person name="Lai M.-C."/>
            <person name="Chen S.-C."/>
        </authorList>
    </citation>
    <scope>NUCLEOTIDE SEQUENCE [LARGE SCALE GENOMIC DNA]</scope>
    <source>
        <strain evidence="7 8">CWC-04</strain>
    </source>
</reference>
<feature type="domain" description="6-hydroxymethylpterin diphosphokinase MptE-like" evidence="6">
    <location>
        <begin position="43"/>
        <end position="187"/>
    </location>
</feature>
<dbReference type="AlphaFoldDB" id="A0AAP2RHB9"/>
<dbReference type="GO" id="GO:0004788">
    <property type="term" value="F:thiamine diphosphokinase activity"/>
    <property type="evidence" value="ECO:0007669"/>
    <property type="project" value="InterPro"/>
</dbReference>
<dbReference type="GO" id="GO:2001118">
    <property type="term" value="P:tetrahydromethanopterin biosynthetic process"/>
    <property type="evidence" value="ECO:0007669"/>
    <property type="project" value="UniProtKB-UniRule"/>
</dbReference>
<dbReference type="PANTHER" id="PTHR39648">
    <property type="entry name" value="6-HYDROXYMETHYL-7,8-DIHYDROPTERIN PYROPHOSPHOKINASE"/>
    <property type="match status" value="1"/>
</dbReference>
<dbReference type="RefSeq" id="WP_230743234.1">
    <property type="nucleotide sequence ID" value="NZ_PGCK01000015.1"/>
</dbReference>
<evidence type="ECO:0000256" key="2">
    <source>
        <dbReference type="ARBA" id="ARBA00022741"/>
    </source>
</evidence>
<dbReference type="PANTHER" id="PTHR39648:SF1">
    <property type="entry name" value="6-HYDROXYMETHYL-7,8-DIHYDROPTERIN PYROPHOSPHOKINASE"/>
    <property type="match status" value="1"/>
</dbReference>
<dbReference type="GO" id="GO:0009229">
    <property type="term" value="P:thiamine diphosphate biosynthetic process"/>
    <property type="evidence" value="ECO:0007669"/>
    <property type="project" value="InterPro"/>
</dbReference>
<protein>
    <recommendedName>
        <fullName evidence="5">6-hydroxymethyl-7,8-dihydropterin pyrophosphokinase</fullName>
        <shortName evidence="5">HPPK</shortName>
        <ecNumber evidence="5">2.7.6.3</ecNumber>
    </recommendedName>
    <alternativeName>
        <fullName evidence="5">2-amino-4-hydroxy-6-hydroxymethyldihydropteridine pyrophosphokinase</fullName>
    </alternativeName>
    <alternativeName>
        <fullName evidence="5">6-hydroxymethyl-7,8-dihydropterin diphosphokinase</fullName>
        <shortName evidence="5">6-HMPDK</shortName>
    </alternativeName>
    <alternativeName>
        <fullName evidence="5">7,8-dihydro-6-hydroxymethylpterin diphosphokinase</fullName>
    </alternativeName>
    <alternativeName>
        <fullName evidence="5">7,8-dihydro-6-hydroxymethylpterin pyrophosphokinase</fullName>
        <shortName evidence="5">PPPK</shortName>
    </alternativeName>
</protein>
<evidence type="ECO:0000256" key="4">
    <source>
        <dbReference type="ARBA" id="ARBA00022840"/>
    </source>
</evidence>
<evidence type="ECO:0000313" key="7">
    <source>
        <dbReference type="EMBL" id="MCD1296245.1"/>
    </source>
</evidence>
<dbReference type="GO" id="GO:0016301">
    <property type="term" value="F:kinase activity"/>
    <property type="evidence" value="ECO:0007669"/>
    <property type="project" value="UniProtKB-KW"/>
</dbReference>